<name>A0A0G1DJ24_9BACT</name>
<dbReference type="Proteomes" id="UP000033867">
    <property type="component" value="Unassembled WGS sequence"/>
</dbReference>
<dbReference type="EMBL" id="LCEK01000042">
    <property type="protein sequence ID" value="KKS70831.1"/>
    <property type="molecule type" value="Genomic_DNA"/>
</dbReference>
<accession>A0A0G1DJ24</accession>
<dbReference type="AlphaFoldDB" id="A0A0G1DJ24"/>
<reference evidence="1 2" key="1">
    <citation type="journal article" date="2015" name="Nature">
        <title>rRNA introns, odd ribosomes, and small enigmatic genomes across a large radiation of phyla.</title>
        <authorList>
            <person name="Brown C.T."/>
            <person name="Hug L.A."/>
            <person name="Thomas B.C."/>
            <person name="Sharon I."/>
            <person name="Castelle C.J."/>
            <person name="Singh A."/>
            <person name="Wilkins M.J."/>
            <person name="Williams K.H."/>
            <person name="Banfield J.F."/>
        </authorList>
    </citation>
    <scope>NUCLEOTIDE SEQUENCE [LARGE SCALE GENOMIC DNA]</scope>
</reference>
<dbReference type="PROSITE" id="PS51257">
    <property type="entry name" value="PROKAR_LIPOPROTEIN"/>
    <property type="match status" value="1"/>
</dbReference>
<evidence type="ECO:0000313" key="1">
    <source>
        <dbReference type="EMBL" id="KKS70831.1"/>
    </source>
</evidence>
<comment type="caution">
    <text evidence="1">The sequence shown here is derived from an EMBL/GenBank/DDBJ whole genome shotgun (WGS) entry which is preliminary data.</text>
</comment>
<organism evidence="1 2">
    <name type="scientific">Candidatus Magasanikbacteria bacterium GW2011_GWE2_42_7</name>
    <dbReference type="NCBI Taxonomy" id="1619052"/>
    <lineage>
        <taxon>Bacteria</taxon>
        <taxon>Candidatus Magasanikiibacteriota</taxon>
    </lineage>
</organism>
<proteinExistence type="predicted"/>
<gene>
    <name evidence="1" type="ORF">UV42_C0042G0003</name>
</gene>
<sequence>MMVRFACVLLLTLFASCDSKEKQSSDKPIPSEDMVILVGHVYCAPVWRDWCDVTKPCHIEKIPLSLATIVSADGTIALVTPAGSPFHFERGRFAQLEEKAKFRGKEKSVEQWIPSQSGDYLLAADPCSAEVYILHFPLPKSGVPAEVSTNASPAEEVDPPLPAEWVPGTLECFKE</sequence>
<evidence type="ECO:0000313" key="2">
    <source>
        <dbReference type="Proteomes" id="UP000033867"/>
    </source>
</evidence>
<protein>
    <recommendedName>
        <fullName evidence="3">Lipoprotein</fullName>
    </recommendedName>
</protein>
<evidence type="ECO:0008006" key="3">
    <source>
        <dbReference type="Google" id="ProtNLM"/>
    </source>
</evidence>